<dbReference type="Gene3D" id="1.20.1070.10">
    <property type="entry name" value="Rhodopsin 7-helix transmembrane proteins"/>
    <property type="match status" value="1"/>
</dbReference>
<accession>A0A7R9QKT9</accession>
<organism evidence="10">
    <name type="scientific">Medioppia subpectinata</name>
    <dbReference type="NCBI Taxonomy" id="1979941"/>
    <lineage>
        <taxon>Eukaryota</taxon>
        <taxon>Metazoa</taxon>
        <taxon>Ecdysozoa</taxon>
        <taxon>Arthropoda</taxon>
        <taxon>Chelicerata</taxon>
        <taxon>Arachnida</taxon>
        <taxon>Acari</taxon>
        <taxon>Acariformes</taxon>
        <taxon>Sarcoptiformes</taxon>
        <taxon>Oribatida</taxon>
        <taxon>Brachypylina</taxon>
        <taxon>Oppioidea</taxon>
        <taxon>Oppiidae</taxon>
        <taxon>Medioppia</taxon>
    </lineage>
</organism>
<evidence type="ECO:0000256" key="3">
    <source>
        <dbReference type="ARBA" id="ARBA00022475"/>
    </source>
</evidence>
<dbReference type="InterPro" id="IPR000276">
    <property type="entry name" value="GPCR_Rhodpsn"/>
</dbReference>
<protein>
    <recommendedName>
        <fullName evidence="9">G-protein coupled receptors family 1 profile domain-containing protein</fullName>
    </recommendedName>
</protein>
<reference evidence="10" key="1">
    <citation type="submission" date="2020-11" db="EMBL/GenBank/DDBJ databases">
        <authorList>
            <person name="Tran Van P."/>
        </authorList>
    </citation>
    <scope>NUCLEOTIDE SEQUENCE</scope>
</reference>
<evidence type="ECO:0000256" key="1">
    <source>
        <dbReference type="ARBA" id="ARBA00004651"/>
    </source>
</evidence>
<dbReference type="PANTHER" id="PTHR24241:SF190">
    <property type="entry name" value="CARDIOACCELERATORY PEPTIDE RECEPTOR-LIKE PROTEIN"/>
    <property type="match status" value="1"/>
</dbReference>
<gene>
    <name evidence="10" type="ORF">OSB1V03_LOCUS22553</name>
</gene>
<dbReference type="InterPro" id="IPR017452">
    <property type="entry name" value="GPCR_Rhodpsn_7TM"/>
</dbReference>
<dbReference type="Pfam" id="PF00001">
    <property type="entry name" value="7tm_1"/>
    <property type="match status" value="1"/>
</dbReference>
<dbReference type="GO" id="GO:0042277">
    <property type="term" value="F:peptide binding"/>
    <property type="evidence" value="ECO:0007669"/>
    <property type="project" value="TreeGrafter"/>
</dbReference>
<evidence type="ECO:0000259" key="9">
    <source>
        <dbReference type="PROSITE" id="PS50262"/>
    </source>
</evidence>
<dbReference type="OrthoDB" id="6422738at2759"/>
<dbReference type="PANTHER" id="PTHR24241">
    <property type="entry name" value="NEUROPEPTIDE RECEPTOR-RELATED G-PROTEIN COUPLED RECEPTOR"/>
    <property type="match status" value="1"/>
</dbReference>
<keyword evidence="11" id="KW-1185">Reference proteome</keyword>
<sequence>MLSLIRIIPHLNNALHLTSLRRRGRRPSIIYSVLWLSMLFLFLLSYVVIQEYYGKYTADLKILQRKRDISNNKPKSAEYCGSKSGQLQSNKYQNSYISRNRMHLRRSDATQIERARTRTLRMTLIIVLAFVWCWTPYVFIVLLYQIDSEAAKKLDKGIRDTLFMFAVSNSCTGFQ</sequence>
<evidence type="ECO:0000256" key="2">
    <source>
        <dbReference type="ARBA" id="ARBA00010663"/>
    </source>
</evidence>
<evidence type="ECO:0000256" key="8">
    <source>
        <dbReference type="SAM" id="Phobius"/>
    </source>
</evidence>
<dbReference type="PROSITE" id="PS50262">
    <property type="entry name" value="G_PROTEIN_RECEP_F1_2"/>
    <property type="match status" value="1"/>
</dbReference>
<feature type="domain" description="G-protein coupled receptors family 1 profile" evidence="9">
    <location>
        <begin position="1"/>
        <end position="175"/>
    </location>
</feature>
<dbReference type="SUPFAM" id="SSF81321">
    <property type="entry name" value="Family A G protein-coupled receptor-like"/>
    <property type="match status" value="1"/>
</dbReference>
<feature type="transmembrane region" description="Helical" evidence="8">
    <location>
        <begin position="124"/>
        <end position="144"/>
    </location>
</feature>
<evidence type="ECO:0000256" key="7">
    <source>
        <dbReference type="ARBA" id="ARBA00023170"/>
    </source>
</evidence>
<evidence type="ECO:0000256" key="5">
    <source>
        <dbReference type="ARBA" id="ARBA00022989"/>
    </source>
</evidence>
<dbReference type="GO" id="GO:0004930">
    <property type="term" value="F:G protein-coupled receptor activity"/>
    <property type="evidence" value="ECO:0007669"/>
    <property type="project" value="InterPro"/>
</dbReference>
<dbReference type="GO" id="GO:0032870">
    <property type="term" value="P:cellular response to hormone stimulus"/>
    <property type="evidence" value="ECO:0007669"/>
    <property type="project" value="TreeGrafter"/>
</dbReference>
<evidence type="ECO:0000313" key="10">
    <source>
        <dbReference type="EMBL" id="CAD7649779.1"/>
    </source>
</evidence>
<proteinExistence type="inferred from homology"/>
<dbReference type="EMBL" id="CAJPIZ010049046">
    <property type="protein sequence ID" value="CAG2122607.1"/>
    <property type="molecule type" value="Genomic_DNA"/>
</dbReference>
<evidence type="ECO:0000313" key="11">
    <source>
        <dbReference type="Proteomes" id="UP000759131"/>
    </source>
</evidence>
<keyword evidence="7" id="KW-0675">Receptor</keyword>
<feature type="non-terminal residue" evidence="10">
    <location>
        <position position="175"/>
    </location>
</feature>
<dbReference type="AlphaFoldDB" id="A0A7R9QKT9"/>
<keyword evidence="6 8" id="KW-0472">Membrane</keyword>
<evidence type="ECO:0000256" key="4">
    <source>
        <dbReference type="ARBA" id="ARBA00022692"/>
    </source>
</evidence>
<comment type="subcellular location">
    <subcellularLocation>
        <location evidence="1">Cell membrane</location>
        <topology evidence="1">Multi-pass membrane protein</topology>
    </subcellularLocation>
</comment>
<keyword evidence="3" id="KW-1003">Cell membrane</keyword>
<dbReference type="Proteomes" id="UP000759131">
    <property type="component" value="Unassembled WGS sequence"/>
</dbReference>
<comment type="similarity">
    <text evidence="2">Belongs to the G-protein coupled receptor 1 family.</text>
</comment>
<feature type="transmembrane region" description="Helical" evidence="8">
    <location>
        <begin position="29"/>
        <end position="49"/>
    </location>
</feature>
<dbReference type="EMBL" id="OC903621">
    <property type="protein sequence ID" value="CAD7649779.1"/>
    <property type="molecule type" value="Genomic_DNA"/>
</dbReference>
<evidence type="ECO:0000256" key="6">
    <source>
        <dbReference type="ARBA" id="ARBA00023136"/>
    </source>
</evidence>
<name>A0A7R9QKT9_9ACAR</name>
<keyword evidence="5 8" id="KW-1133">Transmembrane helix</keyword>
<keyword evidence="4 8" id="KW-0812">Transmembrane</keyword>
<dbReference type="GO" id="GO:0005886">
    <property type="term" value="C:plasma membrane"/>
    <property type="evidence" value="ECO:0007669"/>
    <property type="project" value="UniProtKB-SubCell"/>
</dbReference>